<reference evidence="2 3" key="1">
    <citation type="submission" date="2015-12" db="EMBL/GenBank/DDBJ databases">
        <title>Diversity of Burkholderia near neighbor genomes.</title>
        <authorList>
            <person name="Sahl J."/>
            <person name="Wagner D."/>
            <person name="Keim P."/>
        </authorList>
    </citation>
    <scope>NUCLEOTIDE SEQUENCE [LARGE SCALE GENOMIC DNA]</scope>
    <source>
        <strain evidence="2 3">BDU6</strain>
    </source>
</reference>
<dbReference type="GO" id="GO:0008168">
    <property type="term" value="F:methyltransferase activity"/>
    <property type="evidence" value="ECO:0007669"/>
    <property type="project" value="UniProtKB-KW"/>
</dbReference>
<dbReference type="PANTHER" id="PTHR43667">
    <property type="entry name" value="CYCLOPROPANE-FATTY-ACYL-PHOSPHOLIPID SYNTHASE"/>
    <property type="match status" value="1"/>
</dbReference>
<protein>
    <submittedName>
        <fullName evidence="2">Methyltransferase</fullName>
    </submittedName>
</protein>
<dbReference type="Pfam" id="PF13649">
    <property type="entry name" value="Methyltransf_25"/>
    <property type="match status" value="1"/>
</dbReference>
<dbReference type="Gene3D" id="3.40.50.150">
    <property type="entry name" value="Vaccinia Virus protein VP39"/>
    <property type="match status" value="1"/>
</dbReference>
<accession>A0A1B4FLF1</accession>
<keyword evidence="3" id="KW-1185">Reference proteome</keyword>
<name>A0A1B4FLF1_9BURK</name>
<dbReference type="SUPFAM" id="SSF53335">
    <property type="entry name" value="S-adenosyl-L-methionine-dependent methyltransferases"/>
    <property type="match status" value="1"/>
</dbReference>
<sequence>MTQRHDSVVPIKVINGATIDHYQDKIEQVYADSPDEWKKVIGNELWYQYGVFDNKMDKRDLPLDASGRRHMEYQFELAERAGADLSGQAVRRALDIGCGWGPVLKFLAERFPDCQCIDGVNVSRAQMECASQMISQAGLSKRVNLYLCNAKDIGDLPHPEILYDLAILRGSLIHFTPEVLQETMRLLAARMRAGGTVIISESLYKVDLATYQSFIPDKVDRAASGYRKTPEGLQKTLEDHGFFVIDQRILPSNQEVVQWYDLVRRNIDAYFPSPRKVTFEELHDIAISFSDALLKDKASSFSFIARRM</sequence>
<dbReference type="EMBL" id="CP013387">
    <property type="protein sequence ID" value="AOJ04498.1"/>
    <property type="molecule type" value="Genomic_DNA"/>
</dbReference>
<dbReference type="InterPro" id="IPR041698">
    <property type="entry name" value="Methyltransf_25"/>
</dbReference>
<organism evidence="2 3">
    <name type="scientific">Burkholderia mayonis</name>
    <dbReference type="NCBI Taxonomy" id="1385591"/>
    <lineage>
        <taxon>Bacteria</taxon>
        <taxon>Pseudomonadati</taxon>
        <taxon>Pseudomonadota</taxon>
        <taxon>Betaproteobacteria</taxon>
        <taxon>Burkholderiales</taxon>
        <taxon>Burkholderiaceae</taxon>
        <taxon>Burkholderia</taxon>
        <taxon>pseudomallei group</taxon>
    </lineage>
</organism>
<dbReference type="KEGG" id="buu:WS70_22020"/>
<evidence type="ECO:0000313" key="2">
    <source>
        <dbReference type="EMBL" id="AOJ04498.1"/>
    </source>
</evidence>
<keyword evidence="2" id="KW-0489">Methyltransferase</keyword>
<evidence type="ECO:0000313" key="3">
    <source>
        <dbReference type="Proteomes" id="UP000062519"/>
    </source>
</evidence>
<dbReference type="GO" id="GO:0032259">
    <property type="term" value="P:methylation"/>
    <property type="evidence" value="ECO:0007669"/>
    <property type="project" value="UniProtKB-KW"/>
</dbReference>
<keyword evidence="2" id="KW-0808">Transferase</keyword>
<feature type="domain" description="Methyltransferase" evidence="1">
    <location>
        <begin position="94"/>
        <end position="195"/>
    </location>
</feature>
<proteinExistence type="predicted"/>
<dbReference type="RefSeq" id="WP_059598476.1">
    <property type="nucleotide sequence ID" value="NZ_CP013387.1"/>
</dbReference>
<dbReference type="AlphaFoldDB" id="A0A1B4FLF1"/>
<dbReference type="CDD" id="cd02440">
    <property type="entry name" value="AdoMet_MTases"/>
    <property type="match status" value="1"/>
</dbReference>
<dbReference type="InterPro" id="IPR050723">
    <property type="entry name" value="CFA/CMAS"/>
</dbReference>
<dbReference type="Proteomes" id="UP000062519">
    <property type="component" value="Chromosome 2"/>
</dbReference>
<dbReference type="PANTHER" id="PTHR43667:SF2">
    <property type="entry name" value="FATTY ACID C-METHYL TRANSFERASE"/>
    <property type="match status" value="1"/>
</dbReference>
<gene>
    <name evidence="2" type="ORF">WS70_22020</name>
</gene>
<evidence type="ECO:0000259" key="1">
    <source>
        <dbReference type="Pfam" id="PF13649"/>
    </source>
</evidence>
<dbReference type="InterPro" id="IPR029063">
    <property type="entry name" value="SAM-dependent_MTases_sf"/>
</dbReference>